<feature type="transmembrane region" description="Helical" evidence="9">
    <location>
        <begin position="314"/>
        <end position="336"/>
    </location>
</feature>
<feature type="domain" description="Sodium/calcium exchanger membrane region" evidence="11">
    <location>
        <begin position="397"/>
        <end position="538"/>
    </location>
</feature>
<gene>
    <name evidence="12" type="ORF">ACAT0790_LOCUS70325</name>
</gene>
<dbReference type="GO" id="GO:0005774">
    <property type="term" value="C:vacuolar membrane"/>
    <property type="evidence" value="ECO:0007669"/>
    <property type="project" value="UniProtKB-ARBA"/>
</dbReference>
<feature type="transmembrane region" description="Helical" evidence="9">
    <location>
        <begin position="238"/>
        <end position="259"/>
    </location>
</feature>
<evidence type="ECO:0000256" key="1">
    <source>
        <dbReference type="ARBA" id="ARBA00004127"/>
    </source>
</evidence>
<comment type="caution">
    <text evidence="9">Lacks conserved residue(s) required for the propagation of feature annotation.</text>
</comment>
<dbReference type="Pfam" id="PF01699">
    <property type="entry name" value="Na_Ca_ex"/>
    <property type="match status" value="2"/>
</dbReference>
<feature type="transmembrane region" description="Helical" evidence="9">
    <location>
        <begin position="426"/>
        <end position="453"/>
    </location>
</feature>
<reference evidence="12" key="1">
    <citation type="submission" date="2021-01" db="EMBL/GenBank/DDBJ databases">
        <authorList>
            <person name="Corre E."/>
            <person name="Pelletier E."/>
            <person name="Niang G."/>
            <person name="Scheremetjew M."/>
            <person name="Finn R."/>
            <person name="Kale V."/>
            <person name="Holt S."/>
            <person name="Cochrane G."/>
            <person name="Meng A."/>
            <person name="Brown T."/>
            <person name="Cohen L."/>
        </authorList>
    </citation>
    <scope>NUCLEOTIDE SEQUENCE</scope>
    <source>
        <strain evidence="12">OF101</strain>
    </source>
</reference>
<dbReference type="InterPro" id="IPR004713">
    <property type="entry name" value="CaH_exchang"/>
</dbReference>
<feature type="transmembrane region" description="Helical" evidence="9">
    <location>
        <begin position="521"/>
        <end position="540"/>
    </location>
</feature>
<evidence type="ECO:0000256" key="5">
    <source>
        <dbReference type="ARBA" id="ARBA00022837"/>
    </source>
</evidence>
<evidence type="ECO:0000259" key="11">
    <source>
        <dbReference type="Pfam" id="PF01699"/>
    </source>
</evidence>
<keyword evidence="5 9" id="KW-0106">Calcium</keyword>
<feature type="transmembrane region" description="Helical" evidence="9">
    <location>
        <begin position="348"/>
        <end position="372"/>
    </location>
</feature>
<proteinExistence type="inferred from homology"/>
<name>A0A7S1SGE7_ALECA</name>
<evidence type="ECO:0000256" key="6">
    <source>
        <dbReference type="ARBA" id="ARBA00022989"/>
    </source>
</evidence>
<feature type="domain" description="Sodium/calcium exchanger membrane region" evidence="11">
    <location>
        <begin position="205"/>
        <end position="371"/>
    </location>
</feature>
<feature type="compositionally biased region" description="Low complexity" evidence="10">
    <location>
        <begin position="139"/>
        <end position="149"/>
    </location>
</feature>
<evidence type="ECO:0000313" key="12">
    <source>
        <dbReference type="EMBL" id="CAD9193548.1"/>
    </source>
</evidence>
<comment type="subcellular location">
    <subcellularLocation>
        <location evidence="1">Endomembrane system</location>
        <topology evidence="1">Multi-pass membrane protein</topology>
    </subcellularLocation>
</comment>
<dbReference type="GO" id="GO:0015369">
    <property type="term" value="F:calcium:proton antiporter activity"/>
    <property type="evidence" value="ECO:0007669"/>
    <property type="project" value="UniProtKB-UniRule"/>
</dbReference>
<dbReference type="InterPro" id="IPR004837">
    <property type="entry name" value="NaCa_Exmemb"/>
</dbReference>
<keyword evidence="4 9" id="KW-0812">Transmembrane</keyword>
<organism evidence="12">
    <name type="scientific">Alexandrium catenella</name>
    <name type="common">Red tide dinoflagellate</name>
    <name type="synonym">Gonyaulax catenella</name>
    <dbReference type="NCBI Taxonomy" id="2925"/>
    <lineage>
        <taxon>Eukaryota</taxon>
        <taxon>Sar</taxon>
        <taxon>Alveolata</taxon>
        <taxon>Dinophyceae</taxon>
        <taxon>Gonyaulacales</taxon>
        <taxon>Pyrocystaceae</taxon>
        <taxon>Alexandrium</taxon>
    </lineage>
</organism>
<feature type="transmembrane region" description="Helical" evidence="9">
    <location>
        <begin position="498"/>
        <end position="515"/>
    </location>
</feature>
<keyword evidence="6 9" id="KW-1133">Transmembrane helix</keyword>
<dbReference type="EMBL" id="HBGE01117851">
    <property type="protein sequence ID" value="CAD9193548.1"/>
    <property type="molecule type" value="Transcribed_RNA"/>
</dbReference>
<dbReference type="Gene3D" id="1.20.1420.30">
    <property type="entry name" value="NCX, central ion-binding region"/>
    <property type="match status" value="1"/>
</dbReference>
<dbReference type="GO" id="GO:0006874">
    <property type="term" value="P:intracellular calcium ion homeostasis"/>
    <property type="evidence" value="ECO:0007669"/>
    <property type="project" value="TreeGrafter"/>
</dbReference>
<dbReference type="AlphaFoldDB" id="A0A7S1SGE7"/>
<evidence type="ECO:0000256" key="9">
    <source>
        <dbReference type="RuleBase" id="RU365028"/>
    </source>
</evidence>
<dbReference type="InterPro" id="IPR044880">
    <property type="entry name" value="NCX_ion-bd_dom_sf"/>
</dbReference>
<feature type="transmembrane region" description="Helical" evidence="9">
    <location>
        <begin position="87"/>
        <end position="110"/>
    </location>
</feature>
<dbReference type="NCBIfam" id="TIGR00378">
    <property type="entry name" value="cax"/>
    <property type="match status" value="1"/>
</dbReference>
<keyword evidence="8 9" id="KW-0472">Membrane</keyword>
<sequence length="545" mass="57263">MVASNILLNKRGPDSSIGDLLDLESPGSVHKLQRLVEAIARWARPEGWPPSSASDRNLTKAIGQALAAFEHPAGRGHAVAKIMENHYAGLFAFLIVMGLAVMVVLFWFWLRMRASAERNASAGAKEASAYKTFEDSGEPQPDAQQPSGAAAGGAQGVLLASQPLTPQPSSVAGGGLQSVLLTKFNTLLILVPIGWASHLLGGTEIATFLLSLFGMLPLACLIGEATEELSAALGVGPIIGGFINATCGNTVEFVIMVQAMINGRVGTTKGALLGSIINNNLLVLGAAVLFGGLVESGGTTLRPAVSKEQRFTGSSAMIFSQVTLFAAFCLAVPSFFQEGKAIGDSEATLLFSRAGSAVVLLGYVTFMVFQLGTHADLMRGDEHGIHKARITATQAAMLMIGTTLIVALTAHVMVHAMEGFIQRAGISNTFVSVILLPLVGNACEHSVAVIMALRDNMDLAIGISVGSAVQISLFGVPFMVLIGWALDKPMDLNFHPRNALILVLSALLVTGTMGMGRTNWLHGFMLVGAYLLLSILFFFAPDGPI</sequence>
<accession>A0A7S1SGE7</accession>
<evidence type="ECO:0000256" key="4">
    <source>
        <dbReference type="ARBA" id="ARBA00022692"/>
    </source>
</evidence>
<keyword evidence="2 9" id="KW-0813">Transport</keyword>
<keyword evidence="7 9" id="KW-0406">Ion transport</keyword>
<dbReference type="PANTHER" id="PTHR31503">
    <property type="entry name" value="VACUOLAR CALCIUM ION TRANSPORTER"/>
    <property type="match status" value="1"/>
</dbReference>
<dbReference type="PANTHER" id="PTHR31503:SF22">
    <property type="entry name" value="VACUOLAR CALCIUM ION TRANSPORTER"/>
    <property type="match status" value="1"/>
</dbReference>
<dbReference type="GO" id="GO:0012505">
    <property type="term" value="C:endomembrane system"/>
    <property type="evidence" value="ECO:0007669"/>
    <property type="project" value="UniProtKB-SubCell"/>
</dbReference>
<evidence type="ECO:0000256" key="3">
    <source>
        <dbReference type="ARBA" id="ARBA00022568"/>
    </source>
</evidence>
<feature type="transmembrane region" description="Helical" evidence="9">
    <location>
        <begin position="392"/>
        <end position="414"/>
    </location>
</feature>
<feature type="region of interest" description="Disordered" evidence="10">
    <location>
        <begin position="130"/>
        <end position="150"/>
    </location>
</feature>
<evidence type="ECO:0000256" key="8">
    <source>
        <dbReference type="ARBA" id="ARBA00023136"/>
    </source>
</evidence>
<evidence type="ECO:0000256" key="7">
    <source>
        <dbReference type="ARBA" id="ARBA00023065"/>
    </source>
</evidence>
<dbReference type="InterPro" id="IPR004798">
    <property type="entry name" value="CAX-like"/>
</dbReference>
<evidence type="ECO:0000256" key="2">
    <source>
        <dbReference type="ARBA" id="ARBA00022448"/>
    </source>
</evidence>
<feature type="transmembrane region" description="Helical" evidence="9">
    <location>
        <begin position="271"/>
        <end position="294"/>
    </location>
</feature>
<feature type="transmembrane region" description="Helical" evidence="9">
    <location>
        <begin position="459"/>
        <end position="486"/>
    </location>
</feature>
<keyword evidence="3 9" id="KW-0109">Calcium transport</keyword>
<keyword evidence="9" id="KW-0050">Antiport</keyword>
<protein>
    <recommendedName>
        <fullName evidence="11">Sodium/calcium exchanger membrane region domain-containing protein</fullName>
    </recommendedName>
</protein>
<evidence type="ECO:0000256" key="10">
    <source>
        <dbReference type="SAM" id="MobiDB-lite"/>
    </source>
</evidence>
<comment type="similarity">
    <text evidence="9">Belongs to the Ca(2+):cation antiporter (CaCA) (TC 2.A.19) family.</text>
</comment>